<organism evidence="1">
    <name type="scientific">Arundo donax</name>
    <name type="common">Giant reed</name>
    <name type="synonym">Donax arundinaceus</name>
    <dbReference type="NCBI Taxonomy" id="35708"/>
    <lineage>
        <taxon>Eukaryota</taxon>
        <taxon>Viridiplantae</taxon>
        <taxon>Streptophyta</taxon>
        <taxon>Embryophyta</taxon>
        <taxon>Tracheophyta</taxon>
        <taxon>Spermatophyta</taxon>
        <taxon>Magnoliopsida</taxon>
        <taxon>Liliopsida</taxon>
        <taxon>Poales</taxon>
        <taxon>Poaceae</taxon>
        <taxon>PACMAD clade</taxon>
        <taxon>Arundinoideae</taxon>
        <taxon>Arundineae</taxon>
        <taxon>Arundo</taxon>
    </lineage>
</organism>
<reference evidence="1" key="1">
    <citation type="submission" date="2014-09" db="EMBL/GenBank/DDBJ databases">
        <authorList>
            <person name="Magalhaes I.L.F."/>
            <person name="Oliveira U."/>
            <person name="Santos F.R."/>
            <person name="Vidigal T.H.D.A."/>
            <person name="Brescovit A.D."/>
            <person name="Santos A.J."/>
        </authorList>
    </citation>
    <scope>NUCLEOTIDE SEQUENCE</scope>
    <source>
        <tissue evidence="1">Shoot tissue taken approximately 20 cm above the soil surface</tissue>
    </source>
</reference>
<accession>A0A0A9FA60</accession>
<sequence length="42" mass="4715">MTLPRKLNEQLPGLALQAGLYKRSSTETNTYTYISLNILTSN</sequence>
<dbReference type="AlphaFoldDB" id="A0A0A9FA60"/>
<evidence type="ECO:0000313" key="1">
    <source>
        <dbReference type="EMBL" id="JAE09222.1"/>
    </source>
</evidence>
<dbReference type="EMBL" id="GBRH01188674">
    <property type="protein sequence ID" value="JAE09222.1"/>
    <property type="molecule type" value="Transcribed_RNA"/>
</dbReference>
<proteinExistence type="predicted"/>
<protein>
    <submittedName>
        <fullName evidence="1">Uncharacterized protein</fullName>
    </submittedName>
</protein>
<reference evidence="1" key="2">
    <citation type="journal article" date="2015" name="Data Brief">
        <title>Shoot transcriptome of the giant reed, Arundo donax.</title>
        <authorList>
            <person name="Barrero R.A."/>
            <person name="Guerrero F.D."/>
            <person name="Moolhuijzen P."/>
            <person name="Goolsby J.A."/>
            <person name="Tidwell J."/>
            <person name="Bellgard S.E."/>
            <person name="Bellgard M.I."/>
        </authorList>
    </citation>
    <scope>NUCLEOTIDE SEQUENCE</scope>
    <source>
        <tissue evidence="1">Shoot tissue taken approximately 20 cm above the soil surface</tissue>
    </source>
</reference>
<name>A0A0A9FA60_ARUDO</name>